<proteinExistence type="predicted"/>
<organism evidence="1 2">
    <name type="scientific">Skermanella stibiiresistens SB22</name>
    <dbReference type="NCBI Taxonomy" id="1385369"/>
    <lineage>
        <taxon>Bacteria</taxon>
        <taxon>Pseudomonadati</taxon>
        <taxon>Pseudomonadota</taxon>
        <taxon>Alphaproteobacteria</taxon>
        <taxon>Rhodospirillales</taxon>
        <taxon>Azospirillaceae</taxon>
        <taxon>Skermanella</taxon>
    </lineage>
</organism>
<comment type="caution">
    <text evidence="1">The sequence shown here is derived from an EMBL/GenBank/DDBJ whole genome shotgun (WGS) entry which is preliminary data.</text>
</comment>
<keyword evidence="2" id="KW-1185">Reference proteome</keyword>
<dbReference type="Proteomes" id="UP000019486">
    <property type="component" value="Unassembled WGS sequence"/>
</dbReference>
<reference evidence="1 2" key="1">
    <citation type="submission" date="2013-08" db="EMBL/GenBank/DDBJ databases">
        <title>The genome sequence of Skermanella stibiiresistens.</title>
        <authorList>
            <person name="Zhu W."/>
            <person name="Wang G."/>
        </authorList>
    </citation>
    <scope>NUCLEOTIDE SEQUENCE [LARGE SCALE GENOMIC DNA]</scope>
    <source>
        <strain evidence="1 2">SB22</strain>
    </source>
</reference>
<dbReference type="EMBL" id="AVFL01000016">
    <property type="protein sequence ID" value="EWY38804.1"/>
    <property type="molecule type" value="Genomic_DNA"/>
</dbReference>
<protein>
    <submittedName>
        <fullName evidence="1">Uncharacterized protein</fullName>
    </submittedName>
</protein>
<accession>W9GYB9</accession>
<dbReference type="AlphaFoldDB" id="W9GYB9"/>
<evidence type="ECO:0000313" key="1">
    <source>
        <dbReference type="EMBL" id="EWY38804.1"/>
    </source>
</evidence>
<gene>
    <name evidence="1" type="ORF">N825_11065</name>
</gene>
<evidence type="ECO:0000313" key="2">
    <source>
        <dbReference type="Proteomes" id="UP000019486"/>
    </source>
</evidence>
<sequence>MSVVTDDEAKISELFVRLNTSKPLAGAEIRNAMVGEVPRVIRDLVTHEFWTKTRFSKLRGQDKNAAAKLLLLEHMGTFVDTKKRQLDRLVAEVATSKPDEVMAPLIHEEVLENQPPDESVDESPVTDDDVAEAVIEAEESDVKHASRRVWQVLDRMTPLFIVSDPLLNQQAQVPVVYWLVRSLSGDLLRHVRPFLAHFEQARARNRSLPVGHQERDPFLTDFELMARTSNDQASIGGRYRIMHERFNEFVKSAKATTP</sequence>
<name>W9GYB9_9PROT</name>